<evidence type="ECO:0000256" key="4">
    <source>
        <dbReference type="PIRSR" id="PIRSR617939-2"/>
    </source>
</evidence>
<dbReference type="GO" id="GO:0003839">
    <property type="term" value="F:gamma-glutamylcyclotransferase activity"/>
    <property type="evidence" value="ECO:0007669"/>
    <property type="project" value="UniProtKB-EC"/>
</dbReference>
<dbReference type="InterPro" id="IPR017939">
    <property type="entry name" value="G-Glutamylcylcotransferase"/>
</dbReference>
<dbReference type="AlphaFoldDB" id="A0A816MFT5"/>
<organism evidence="8 16">
    <name type="scientific">Rotaria magnacalcarata</name>
    <dbReference type="NCBI Taxonomy" id="392030"/>
    <lineage>
        <taxon>Eukaryota</taxon>
        <taxon>Metazoa</taxon>
        <taxon>Spiralia</taxon>
        <taxon>Gnathifera</taxon>
        <taxon>Rotifera</taxon>
        <taxon>Eurotatoria</taxon>
        <taxon>Bdelloidea</taxon>
        <taxon>Philodinida</taxon>
        <taxon>Philodinidae</taxon>
        <taxon>Rotaria</taxon>
    </lineage>
</organism>
<dbReference type="EMBL" id="CAJOBJ010006571">
    <property type="protein sequence ID" value="CAF4063931.1"/>
    <property type="molecule type" value="Genomic_DNA"/>
</dbReference>
<evidence type="ECO:0000313" key="13">
    <source>
        <dbReference type="EMBL" id="CAF4057651.1"/>
    </source>
</evidence>
<evidence type="ECO:0000313" key="17">
    <source>
        <dbReference type="Proteomes" id="UP000663866"/>
    </source>
</evidence>
<reference evidence="8" key="1">
    <citation type="submission" date="2021-02" db="EMBL/GenBank/DDBJ databases">
        <authorList>
            <person name="Nowell W R."/>
        </authorList>
    </citation>
    <scope>NUCLEOTIDE SEQUENCE</scope>
</reference>
<dbReference type="EMBL" id="CAJOBI010004906">
    <property type="protein sequence ID" value="CAF4016405.1"/>
    <property type="molecule type" value="Genomic_DNA"/>
</dbReference>
<dbReference type="Proteomes" id="UP000663887">
    <property type="component" value="Unassembled WGS sequence"/>
</dbReference>
<evidence type="ECO:0000313" key="11">
    <source>
        <dbReference type="EMBL" id="CAF3958322.1"/>
    </source>
</evidence>
<evidence type="ECO:0000313" key="9">
    <source>
        <dbReference type="EMBL" id="CAF2052900.1"/>
    </source>
</evidence>
<dbReference type="EMBL" id="CAJOBH010006482">
    <property type="protein sequence ID" value="CAF4057651.1"/>
    <property type="molecule type" value="Genomic_DNA"/>
</dbReference>
<dbReference type="EMBL" id="CAJNRF010001430">
    <property type="protein sequence ID" value="CAF2008601.1"/>
    <property type="molecule type" value="Genomic_DNA"/>
</dbReference>
<dbReference type="PANTHER" id="PTHR12935:SF0">
    <property type="entry name" value="GAMMA-GLUTAMYLCYCLOTRANSFERASE"/>
    <property type="match status" value="1"/>
</dbReference>
<dbReference type="EMBL" id="CAJNOV010001823">
    <property type="protein sequence ID" value="CAF1079766.1"/>
    <property type="molecule type" value="Genomic_DNA"/>
</dbReference>
<evidence type="ECO:0000313" key="16">
    <source>
        <dbReference type="Proteomes" id="UP000663856"/>
    </source>
</evidence>
<evidence type="ECO:0000256" key="3">
    <source>
        <dbReference type="PIRSR" id="PIRSR617939-1"/>
    </source>
</evidence>
<evidence type="ECO:0000313" key="15">
    <source>
        <dbReference type="EMBL" id="CAF4199245.1"/>
    </source>
</evidence>
<dbReference type="EMBL" id="CAJOBG010001784">
    <property type="protein sequence ID" value="CAF3958322.1"/>
    <property type="molecule type" value="Genomic_DNA"/>
</dbReference>
<evidence type="ECO:0000313" key="7">
    <source>
        <dbReference type="EMBL" id="CAF1579856.1"/>
    </source>
</evidence>
<name>A0A816MFT5_9BILA</name>
<protein>
    <recommendedName>
        <fullName evidence="1">gamma-glutamylcyclotransferase</fullName>
        <ecNumber evidence="1">4.3.2.9</ecNumber>
    </recommendedName>
</protein>
<comment type="caution">
    <text evidence="8">The sequence shown here is derived from an EMBL/GenBank/DDBJ whole genome shotgun (WGS) entry which is preliminary data.</text>
</comment>
<sequence>MNASNTSSEALFPSSYPEYVYNFAYGSNMHPDTLTRRRKIQPIESIPGILEGWQLTFDLRGIPGVEPCFGNIKENPDSEIHGILHKMTSKAFRHLMTTEGGGGVDANGYMPTKLNVRAYDGRIIEAYALVVRQTSPAILRHHELPSNRYIGLLRNGAAYHNIHPLYIEYLQSLPSIERSKCIMVLVTIEILSVITLLSPIWIPTVIYYVCLHRKAQIRTFLFNMIVTNLWRIYRLCGARKDFRPYYSAPFPRGSTYFKANTEAFRTEVQIDEHTLSDTASDISSESNPFQSFPCVIKKRKNNQSMIEVAQQEYPE</sequence>
<feature type="binding site" evidence="4">
    <location>
        <position position="149"/>
    </location>
    <ligand>
        <name>substrate</name>
    </ligand>
</feature>
<dbReference type="Proteomes" id="UP000681720">
    <property type="component" value="Unassembled WGS sequence"/>
</dbReference>
<evidence type="ECO:0000256" key="2">
    <source>
        <dbReference type="ARBA" id="ARBA00023239"/>
    </source>
</evidence>
<dbReference type="EMBL" id="CAJNOW010010374">
    <property type="protein sequence ID" value="CAF1579856.1"/>
    <property type="molecule type" value="Genomic_DNA"/>
</dbReference>
<evidence type="ECO:0000256" key="5">
    <source>
        <dbReference type="SAM" id="Phobius"/>
    </source>
</evidence>
<dbReference type="SUPFAM" id="SSF110857">
    <property type="entry name" value="Gamma-glutamyl cyclotransferase-like"/>
    <property type="match status" value="1"/>
</dbReference>
<evidence type="ECO:0000313" key="6">
    <source>
        <dbReference type="EMBL" id="CAF1079766.1"/>
    </source>
</evidence>
<evidence type="ECO:0000313" key="8">
    <source>
        <dbReference type="EMBL" id="CAF2008601.1"/>
    </source>
</evidence>
<keyword evidence="5" id="KW-1133">Transmembrane helix</keyword>
<dbReference type="Proteomes" id="UP000663834">
    <property type="component" value="Unassembled WGS sequence"/>
</dbReference>
<gene>
    <name evidence="13" type="ORF">BYL167_LOCUS16782</name>
    <name evidence="6" type="ORF">CJN711_LOCUS6131</name>
    <name evidence="14" type="ORF">GIL414_LOCUS15120</name>
    <name evidence="7" type="ORF">KQP761_LOCUS20041</name>
    <name evidence="9" type="ORF">MBJ925_LOCUS13408</name>
    <name evidence="11" type="ORF">OVN521_LOCUS12650</name>
    <name evidence="12" type="ORF">SMN809_LOCUS12765</name>
    <name evidence="15" type="ORF">UXM345_LOCUS27909</name>
    <name evidence="8" type="ORF">WKI299_LOCUS5110</name>
    <name evidence="10" type="ORF">XDN619_LOCUS29101</name>
</gene>
<dbReference type="CDD" id="cd06661">
    <property type="entry name" value="GGCT_like"/>
    <property type="match status" value="1"/>
</dbReference>
<dbReference type="Proteomes" id="UP000681967">
    <property type="component" value="Unassembled WGS sequence"/>
</dbReference>
<dbReference type="EMBL" id="CAJNRG010014224">
    <property type="protein sequence ID" value="CAF2153843.1"/>
    <property type="molecule type" value="Genomic_DNA"/>
</dbReference>
<dbReference type="Proteomes" id="UP000663855">
    <property type="component" value="Unassembled WGS sequence"/>
</dbReference>
<feature type="active site" description="Proton acceptor" evidence="3">
    <location>
        <position position="99"/>
    </location>
</feature>
<dbReference type="EC" id="4.3.2.9" evidence="1"/>
<dbReference type="InterPro" id="IPR036568">
    <property type="entry name" value="GGCT-like_sf"/>
</dbReference>
<keyword evidence="5" id="KW-0812">Transmembrane</keyword>
<dbReference type="Proteomes" id="UP000663842">
    <property type="component" value="Unassembled WGS sequence"/>
</dbReference>
<keyword evidence="5" id="KW-0472">Membrane</keyword>
<dbReference type="InterPro" id="IPR013024">
    <property type="entry name" value="GGCT-like"/>
</dbReference>
<evidence type="ECO:0000313" key="12">
    <source>
        <dbReference type="EMBL" id="CAF4016405.1"/>
    </source>
</evidence>
<dbReference type="EMBL" id="CAJOBF010006197">
    <property type="protein sequence ID" value="CAF4199245.1"/>
    <property type="molecule type" value="Genomic_DNA"/>
</dbReference>
<dbReference type="Proteomes" id="UP000676336">
    <property type="component" value="Unassembled WGS sequence"/>
</dbReference>
<evidence type="ECO:0000313" key="14">
    <source>
        <dbReference type="EMBL" id="CAF4063931.1"/>
    </source>
</evidence>
<dbReference type="Proteomes" id="UP000663856">
    <property type="component" value="Unassembled WGS sequence"/>
</dbReference>
<dbReference type="OrthoDB" id="2017317at2759"/>
<evidence type="ECO:0000256" key="1">
    <source>
        <dbReference type="ARBA" id="ARBA00012346"/>
    </source>
</evidence>
<dbReference type="Proteomes" id="UP000663866">
    <property type="component" value="Unassembled WGS sequence"/>
</dbReference>
<dbReference type="EMBL" id="CAJNRE010006140">
    <property type="protein sequence ID" value="CAF2052900.1"/>
    <property type="molecule type" value="Genomic_DNA"/>
</dbReference>
<dbReference type="Proteomes" id="UP000663824">
    <property type="component" value="Unassembled WGS sequence"/>
</dbReference>
<feature type="transmembrane region" description="Helical" evidence="5">
    <location>
        <begin position="182"/>
        <end position="209"/>
    </location>
</feature>
<accession>A0A816MFT5</accession>
<dbReference type="Gene3D" id="3.10.490.10">
    <property type="entry name" value="Gamma-glutamyl cyclotransferase-like"/>
    <property type="match status" value="1"/>
</dbReference>
<dbReference type="PANTHER" id="PTHR12935">
    <property type="entry name" value="GAMMA-GLUTAMYLCYCLOTRANSFERASE"/>
    <property type="match status" value="1"/>
</dbReference>
<evidence type="ECO:0000313" key="10">
    <source>
        <dbReference type="EMBL" id="CAF2153843.1"/>
    </source>
</evidence>
<proteinExistence type="predicted"/>
<keyword evidence="17" id="KW-1185">Reference proteome</keyword>
<keyword evidence="2" id="KW-0456">Lyase</keyword>